<sequence length="104" mass="11902">MKHTGNEAYCYCCSYWLPWRKYQGVATYPPCSQGNDVNSRHLFLSTEPTSQRARSYNFTSVIQNTKIQNNLIQIIPLILNKSILQAYQSEGSMCSIANIKRNCS</sequence>
<evidence type="ECO:0000313" key="2">
    <source>
        <dbReference type="Proteomes" id="UP000309847"/>
    </source>
</evidence>
<reference evidence="1 2" key="1">
    <citation type="submission" date="2019-01" db="EMBL/GenBank/DDBJ databases">
        <title>Genome and plasmid diversity of ESBL producing Escherichia coli ST131 tracking phylogenetic trajectories with Bayesian inference.</title>
        <authorList>
            <person name="Ny S."/>
        </authorList>
    </citation>
    <scope>NUCLEOTIDE SEQUENCE [LARGE SCALE GENOMIC DNA]</scope>
    <source>
        <strain evidence="1 2">C0101-PB_2013</strain>
    </source>
</reference>
<dbReference type="Proteomes" id="UP000309847">
    <property type="component" value="Unassembled WGS sequence"/>
</dbReference>
<gene>
    <name evidence="1" type="ORF">EWT59_21055</name>
</gene>
<protein>
    <submittedName>
        <fullName evidence="1">Uncharacterized protein</fullName>
    </submittedName>
</protein>
<dbReference type="AlphaFoldDB" id="A0A5R8RAQ2"/>
<organism evidence="1 2">
    <name type="scientific">Escherichia coli O25b:H4</name>
    <dbReference type="NCBI Taxonomy" id="941280"/>
    <lineage>
        <taxon>Bacteria</taxon>
        <taxon>Pseudomonadati</taxon>
        <taxon>Pseudomonadota</taxon>
        <taxon>Gammaproteobacteria</taxon>
        <taxon>Enterobacterales</taxon>
        <taxon>Enterobacteriaceae</taxon>
        <taxon>Escherichia</taxon>
    </lineage>
</organism>
<accession>A0A5R8RAQ2</accession>
<evidence type="ECO:0000313" key="1">
    <source>
        <dbReference type="EMBL" id="TLI68583.1"/>
    </source>
</evidence>
<proteinExistence type="predicted"/>
<comment type="caution">
    <text evidence="1">The sequence shown here is derived from an EMBL/GenBank/DDBJ whole genome shotgun (WGS) entry which is preliminary data.</text>
</comment>
<dbReference type="EMBL" id="SEWA01000004">
    <property type="protein sequence ID" value="TLI68583.1"/>
    <property type="molecule type" value="Genomic_DNA"/>
</dbReference>
<name>A0A5R8RAQ2_ECO25</name>